<evidence type="ECO:0000256" key="3">
    <source>
        <dbReference type="ARBA" id="ARBA00022692"/>
    </source>
</evidence>
<feature type="compositionally biased region" description="Pro residues" evidence="7">
    <location>
        <begin position="66"/>
        <end position="79"/>
    </location>
</feature>
<name>A0A2Y9RNJ2_TRIMA</name>
<dbReference type="AlphaFoldDB" id="A0A2Y9RNJ2"/>
<evidence type="ECO:0000256" key="6">
    <source>
        <dbReference type="ARBA" id="ARBA00023136"/>
    </source>
</evidence>
<comment type="similarity">
    <text evidence="2">Belongs to the CD99 family.</text>
</comment>
<dbReference type="Proteomes" id="UP000248480">
    <property type="component" value="Unplaced"/>
</dbReference>
<feature type="region of interest" description="Disordered" evidence="7">
    <location>
        <begin position="153"/>
        <end position="178"/>
    </location>
</feature>
<evidence type="ECO:0000313" key="10">
    <source>
        <dbReference type="RefSeq" id="XP_023595231.1"/>
    </source>
</evidence>
<gene>
    <name evidence="10" type="primary">CD99</name>
</gene>
<dbReference type="CTD" id="4267"/>
<keyword evidence="4" id="KW-0732">Signal</keyword>
<evidence type="ECO:0000256" key="1">
    <source>
        <dbReference type="ARBA" id="ARBA00004479"/>
    </source>
</evidence>
<protein>
    <submittedName>
        <fullName evidence="10">CD99 antigen isoform X2</fullName>
    </submittedName>
</protein>
<evidence type="ECO:0000256" key="4">
    <source>
        <dbReference type="ARBA" id="ARBA00022729"/>
    </source>
</evidence>
<keyword evidence="5 8" id="KW-1133">Transmembrane helix</keyword>
<dbReference type="PANTHER" id="PTHR15076:SF15">
    <property type="entry name" value="CD99 ANTIGEN"/>
    <property type="match status" value="1"/>
</dbReference>
<keyword evidence="3 8" id="KW-0812">Transmembrane</keyword>
<organism evidence="9 10">
    <name type="scientific">Trichechus manatus latirostris</name>
    <name type="common">Florida manatee</name>
    <dbReference type="NCBI Taxonomy" id="127582"/>
    <lineage>
        <taxon>Eukaryota</taxon>
        <taxon>Metazoa</taxon>
        <taxon>Chordata</taxon>
        <taxon>Craniata</taxon>
        <taxon>Vertebrata</taxon>
        <taxon>Euteleostomi</taxon>
        <taxon>Mammalia</taxon>
        <taxon>Eutheria</taxon>
        <taxon>Afrotheria</taxon>
        <taxon>Sirenia</taxon>
        <taxon>Trichechidae</taxon>
        <taxon>Trichechus</taxon>
    </lineage>
</organism>
<feature type="region of interest" description="Disordered" evidence="7">
    <location>
        <begin position="1"/>
        <end position="117"/>
    </location>
</feature>
<reference evidence="10" key="1">
    <citation type="submission" date="2025-08" db="UniProtKB">
        <authorList>
            <consortium name="RefSeq"/>
        </authorList>
    </citation>
    <scope>IDENTIFICATION</scope>
</reference>
<dbReference type="GO" id="GO:0072683">
    <property type="term" value="P:T cell extravasation"/>
    <property type="evidence" value="ECO:0007669"/>
    <property type="project" value="TreeGrafter"/>
</dbReference>
<dbReference type="InterPro" id="IPR022078">
    <property type="entry name" value="CD99L2"/>
</dbReference>
<evidence type="ECO:0000256" key="7">
    <source>
        <dbReference type="SAM" id="MobiDB-lite"/>
    </source>
</evidence>
<dbReference type="GO" id="GO:0034109">
    <property type="term" value="P:homotypic cell-cell adhesion"/>
    <property type="evidence" value="ECO:0007669"/>
    <property type="project" value="TreeGrafter"/>
</dbReference>
<evidence type="ECO:0000256" key="2">
    <source>
        <dbReference type="ARBA" id="ARBA00008763"/>
    </source>
</evidence>
<keyword evidence="9" id="KW-1185">Reference proteome</keyword>
<keyword evidence="6 8" id="KW-0472">Membrane</keyword>
<evidence type="ECO:0000256" key="8">
    <source>
        <dbReference type="SAM" id="Phobius"/>
    </source>
</evidence>
<dbReference type="RefSeq" id="XP_023595231.1">
    <property type="nucleotide sequence ID" value="XM_023739463.1"/>
</dbReference>
<sequence>MLPEQITAAKGRFPNKVTLTGQDLDLLDALGEDDKKPTTPPKKPIPEDDLNLEDALGGGQDNEPAQPYPPKPKPDPNPHQPGSSGRFSDSDLADGTGGGGGGGSPRDDGNQQAESPGVIPGIVGAVVVAVAGAVSSFIAYQKKKFCFKENGEQGDVNMENHQGTNTEPPVQRTLLEKA</sequence>
<feature type="compositionally biased region" description="Polar residues" evidence="7">
    <location>
        <begin position="159"/>
        <end position="168"/>
    </location>
</feature>
<accession>A0A2Y9RNJ2</accession>
<dbReference type="GO" id="GO:0005886">
    <property type="term" value="C:plasma membrane"/>
    <property type="evidence" value="ECO:0007669"/>
    <property type="project" value="TreeGrafter"/>
</dbReference>
<feature type="compositionally biased region" description="Low complexity" evidence="7">
    <location>
        <begin position="18"/>
        <end position="29"/>
    </location>
</feature>
<dbReference type="GeneID" id="111822151"/>
<comment type="subcellular location">
    <subcellularLocation>
        <location evidence="1">Membrane</location>
        <topology evidence="1">Single-pass type I membrane protein</topology>
    </subcellularLocation>
</comment>
<dbReference type="GO" id="GO:2000391">
    <property type="term" value="P:positive regulation of neutrophil extravasation"/>
    <property type="evidence" value="ECO:0007669"/>
    <property type="project" value="TreeGrafter"/>
</dbReference>
<dbReference type="Pfam" id="PF12301">
    <property type="entry name" value="CD99L2"/>
    <property type="match status" value="1"/>
</dbReference>
<evidence type="ECO:0000313" key="9">
    <source>
        <dbReference type="Proteomes" id="UP000248480"/>
    </source>
</evidence>
<feature type="compositionally biased region" description="Gly residues" evidence="7">
    <location>
        <begin position="95"/>
        <end position="104"/>
    </location>
</feature>
<evidence type="ECO:0000256" key="5">
    <source>
        <dbReference type="ARBA" id="ARBA00022989"/>
    </source>
</evidence>
<dbReference type="PANTHER" id="PTHR15076">
    <property type="entry name" value="CD99/MIC2 PROTEIN RELATED"/>
    <property type="match status" value="1"/>
</dbReference>
<proteinExistence type="inferred from homology"/>
<feature type="transmembrane region" description="Helical" evidence="8">
    <location>
        <begin position="118"/>
        <end position="140"/>
    </location>
</feature>